<dbReference type="Pfam" id="PF00072">
    <property type="entry name" value="Response_reg"/>
    <property type="match status" value="1"/>
</dbReference>
<dbReference type="SUPFAM" id="SSF52172">
    <property type="entry name" value="CheY-like"/>
    <property type="match status" value="1"/>
</dbReference>
<dbReference type="PROSITE" id="PS50110">
    <property type="entry name" value="RESPONSE_REGULATORY"/>
    <property type="match status" value="1"/>
</dbReference>
<dbReference type="PANTHER" id="PTHR44591">
    <property type="entry name" value="STRESS RESPONSE REGULATOR PROTEIN 1"/>
    <property type="match status" value="1"/>
</dbReference>
<dbReference type="InterPro" id="IPR050595">
    <property type="entry name" value="Bact_response_regulator"/>
</dbReference>
<sequence length="125" mass="13247">MSRSVLFVDDEQSLRDVVVEALQDSGYEVLVAVDGPGALEILRGPARIDAIFSDVSMPNGMSGIDLAAEAAKIRPGIGVVLASGFAKGQLPEIPKDVAFLSKPYRIGQLLERLEQTISARGGSHN</sequence>
<dbReference type="GO" id="GO:0000160">
    <property type="term" value="P:phosphorelay signal transduction system"/>
    <property type="evidence" value="ECO:0007669"/>
    <property type="project" value="InterPro"/>
</dbReference>
<name>A0A4V5ZR17_9GAMM</name>
<gene>
    <name evidence="4" type="ORF">FCE95_03600</name>
</gene>
<dbReference type="OrthoDB" id="9784719at2"/>
<proteinExistence type="predicted"/>
<reference evidence="4 5" key="1">
    <citation type="submission" date="2019-04" db="EMBL/GenBank/DDBJ databases">
        <title>Reference strain of H23.</title>
        <authorList>
            <person name="Luo X."/>
        </authorList>
    </citation>
    <scope>NUCLEOTIDE SEQUENCE [LARGE SCALE GENOMIC DNA]</scope>
    <source>
        <strain evidence="4 5">H23</strain>
    </source>
</reference>
<dbReference type="Proteomes" id="UP000308707">
    <property type="component" value="Unassembled WGS sequence"/>
</dbReference>
<evidence type="ECO:0000259" key="3">
    <source>
        <dbReference type="PROSITE" id="PS50110"/>
    </source>
</evidence>
<evidence type="ECO:0000313" key="5">
    <source>
        <dbReference type="Proteomes" id="UP000308707"/>
    </source>
</evidence>
<keyword evidence="5" id="KW-1185">Reference proteome</keyword>
<keyword evidence="1 2" id="KW-0597">Phosphoprotein</keyword>
<protein>
    <submittedName>
        <fullName evidence="4">Response regulator</fullName>
    </submittedName>
</protein>
<evidence type="ECO:0000256" key="1">
    <source>
        <dbReference type="ARBA" id="ARBA00022553"/>
    </source>
</evidence>
<dbReference type="Gene3D" id="3.40.50.2300">
    <property type="match status" value="1"/>
</dbReference>
<dbReference type="InterPro" id="IPR001789">
    <property type="entry name" value="Sig_transdc_resp-reg_receiver"/>
</dbReference>
<organism evidence="4 5">
    <name type="scientific">Luteimonas gilva</name>
    <dbReference type="NCBI Taxonomy" id="2572684"/>
    <lineage>
        <taxon>Bacteria</taxon>
        <taxon>Pseudomonadati</taxon>
        <taxon>Pseudomonadota</taxon>
        <taxon>Gammaproteobacteria</taxon>
        <taxon>Lysobacterales</taxon>
        <taxon>Lysobacteraceae</taxon>
        <taxon>Luteimonas</taxon>
    </lineage>
</organism>
<feature type="modified residue" description="4-aspartylphosphate" evidence="2">
    <location>
        <position position="54"/>
    </location>
</feature>
<comment type="caution">
    <text evidence="4">The sequence shown here is derived from an EMBL/GenBank/DDBJ whole genome shotgun (WGS) entry which is preliminary data.</text>
</comment>
<dbReference type="InterPro" id="IPR011006">
    <property type="entry name" value="CheY-like_superfamily"/>
</dbReference>
<feature type="domain" description="Response regulatory" evidence="3">
    <location>
        <begin position="4"/>
        <end position="117"/>
    </location>
</feature>
<accession>A0A4V5ZR17</accession>
<dbReference type="RefSeq" id="WP_137265611.1">
    <property type="nucleotide sequence ID" value="NZ_SZUA01000001.1"/>
</dbReference>
<dbReference type="AlphaFoldDB" id="A0A4V5ZR17"/>
<dbReference type="PANTHER" id="PTHR44591:SF21">
    <property type="entry name" value="TWO-COMPONENT RESPONSE REGULATOR"/>
    <property type="match status" value="1"/>
</dbReference>
<evidence type="ECO:0000256" key="2">
    <source>
        <dbReference type="PROSITE-ProRule" id="PRU00169"/>
    </source>
</evidence>
<dbReference type="SMART" id="SM00448">
    <property type="entry name" value="REC"/>
    <property type="match status" value="1"/>
</dbReference>
<evidence type="ECO:0000313" key="4">
    <source>
        <dbReference type="EMBL" id="TKR33403.1"/>
    </source>
</evidence>
<dbReference type="EMBL" id="SZUA01000001">
    <property type="protein sequence ID" value="TKR33403.1"/>
    <property type="molecule type" value="Genomic_DNA"/>
</dbReference>